<name>A0A7J8R9W5_GOSDV</name>
<evidence type="ECO:0000313" key="1">
    <source>
        <dbReference type="EMBL" id="MBA0610505.1"/>
    </source>
</evidence>
<sequence length="27" mass="3269">MPLSRIHGKPYLLSEEQRRWKSVSKKN</sequence>
<organism evidence="1 2">
    <name type="scientific">Gossypium davidsonii</name>
    <name type="common">Davidson's cotton</name>
    <name type="synonym">Gossypium klotzschianum subsp. davidsonii</name>
    <dbReference type="NCBI Taxonomy" id="34287"/>
    <lineage>
        <taxon>Eukaryota</taxon>
        <taxon>Viridiplantae</taxon>
        <taxon>Streptophyta</taxon>
        <taxon>Embryophyta</taxon>
        <taxon>Tracheophyta</taxon>
        <taxon>Spermatophyta</taxon>
        <taxon>Magnoliopsida</taxon>
        <taxon>eudicotyledons</taxon>
        <taxon>Gunneridae</taxon>
        <taxon>Pentapetalae</taxon>
        <taxon>rosids</taxon>
        <taxon>malvids</taxon>
        <taxon>Malvales</taxon>
        <taxon>Malvaceae</taxon>
        <taxon>Malvoideae</taxon>
        <taxon>Gossypium</taxon>
    </lineage>
</organism>
<feature type="non-terminal residue" evidence="1">
    <location>
        <position position="27"/>
    </location>
</feature>
<dbReference type="EMBL" id="JABFAC010000004">
    <property type="protein sequence ID" value="MBA0610505.1"/>
    <property type="molecule type" value="Genomic_DNA"/>
</dbReference>
<dbReference type="AlphaFoldDB" id="A0A7J8R9W5"/>
<gene>
    <name evidence="1" type="ORF">Godav_011346</name>
</gene>
<evidence type="ECO:0000313" key="2">
    <source>
        <dbReference type="Proteomes" id="UP000593561"/>
    </source>
</evidence>
<dbReference type="Proteomes" id="UP000593561">
    <property type="component" value="Unassembled WGS sequence"/>
</dbReference>
<accession>A0A7J8R9W5</accession>
<protein>
    <submittedName>
        <fullName evidence="1">Uncharacterized protein</fullName>
    </submittedName>
</protein>
<comment type="caution">
    <text evidence="1">The sequence shown here is derived from an EMBL/GenBank/DDBJ whole genome shotgun (WGS) entry which is preliminary data.</text>
</comment>
<proteinExistence type="predicted"/>
<reference evidence="1 2" key="1">
    <citation type="journal article" date="2019" name="Genome Biol. Evol.">
        <title>Insights into the evolution of the New World diploid cottons (Gossypium, subgenus Houzingenia) based on genome sequencing.</title>
        <authorList>
            <person name="Grover C.E."/>
            <person name="Arick M.A. 2nd"/>
            <person name="Thrash A."/>
            <person name="Conover J.L."/>
            <person name="Sanders W.S."/>
            <person name="Peterson D.G."/>
            <person name="Frelichowski J.E."/>
            <person name="Scheffler J.A."/>
            <person name="Scheffler B.E."/>
            <person name="Wendel J.F."/>
        </authorList>
    </citation>
    <scope>NUCLEOTIDE SEQUENCE [LARGE SCALE GENOMIC DNA]</scope>
    <source>
        <strain evidence="1">27</strain>
        <tissue evidence="1">Leaf</tissue>
    </source>
</reference>
<keyword evidence="2" id="KW-1185">Reference proteome</keyword>